<gene>
    <name evidence="1" type="ORF">LCGC14_1089710</name>
</gene>
<organism evidence="1">
    <name type="scientific">marine sediment metagenome</name>
    <dbReference type="NCBI Taxonomy" id="412755"/>
    <lineage>
        <taxon>unclassified sequences</taxon>
        <taxon>metagenomes</taxon>
        <taxon>ecological metagenomes</taxon>
    </lineage>
</organism>
<sequence>MKSIEIRDLHYFKYRVHGINYLKFYKDLKKRGLDFLIQHKDEFFYLSRYVEFGSDYLSFLNDAIELNLNDIVDMKDFREQINSCILKWVFMNGRSENN</sequence>
<protein>
    <submittedName>
        <fullName evidence="1">Uncharacterized protein</fullName>
    </submittedName>
</protein>
<dbReference type="EMBL" id="LAZR01004831">
    <property type="protein sequence ID" value="KKN05197.1"/>
    <property type="molecule type" value="Genomic_DNA"/>
</dbReference>
<proteinExistence type="predicted"/>
<comment type="caution">
    <text evidence="1">The sequence shown here is derived from an EMBL/GenBank/DDBJ whole genome shotgun (WGS) entry which is preliminary data.</text>
</comment>
<evidence type="ECO:0000313" key="1">
    <source>
        <dbReference type="EMBL" id="KKN05197.1"/>
    </source>
</evidence>
<dbReference type="AlphaFoldDB" id="A0A0F9N0D9"/>
<accession>A0A0F9N0D9</accession>
<name>A0A0F9N0D9_9ZZZZ</name>
<reference evidence="1" key="1">
    <citation type="journal article" date="2015" name="Nature">
        <title>Complex archaea that bridge the gap between prokaryotes and eukaryotes.</title>
        <authorList>
            <person name="Spang A."/>
            <person name="Saw J.H."/>
            <person name="Jorgensen S.L."/>
            <person name="Zaremba-Niedzwiedzka K."/>
            <person name="Martijn J."/>
            <person name="Lind A.E."/>
            <person name="van Eijk R."/>
            <person name="Schleper C."/>
            <person name="Guy L."/>
            <person name="Ettema T.J."/>
        </authorList>
    </citation>
    <scope>NUCLEOTIDE SEQUENCE</scope>
</reference>